<dbReference type="Proteomes" id="UP000714275">
    <property type="component" value="Unassembled WGS sequence"/>
</dbReference>
<keyword evidence="2" id="KW-1185">Reference proteome</keyword>
<accession>A0A9P7CWC6</accession>
<protein>
    <submittedName>
        <fullName evidence="1">Uncharacterized protein</fullName>
    </submittedName>
</protein>
<evidence type="ECO:0000313" key="1">
    <source>
        <dbReference type="EMBL" id="KAG1765183.1"/>
    </source>
</evidence>
<comment type="caution">
    <text evidence="1">The sequence shown here is derived from an EMBL/GenBank/DDBJ whole genome shotgun (WGS) entry which is preliminary data.</text>
</comment>
<gene>
    <name evidence="1" type="ORF">EV702DRAFT_981654</name>
</gene>
<dbReference type="EMBL" id="JABBWD010000111">
    <property type="protein sequence ID" value="KAG1765183.1"/>
    <property type="molecule type" value="Genomic_DNA"/>
</dbReference>
<name>A0A9P7CWC6_9AGAM</name>
<organism evidence="1 2">
    <name type="scientific">Suillus placidus</name>
    <dbReference type="NCBI Taxonomy" id="48579"/>
    <lineage>
        <taxon>Eukaryota</taxon>
        <taxon>Fungi</taxon>
        <taxon>Dikarya</taxon>
        <taxon>Basidiomycota</taxon>
        <taxon>Agaricomycotina</taxon>
        <taxon>Agaricomycetes</taxon>
        <taxon>Agaricomycetidae</taxon>
        <taxon>Boletales</taxon>
        <taxon>Suillineae</taxon>
        <taxon>Suillaceae</taxon>
        <taxon>Suillus</taxon>
    </lineage>
</organism>
<evidence type="ECO:0000313" key="2">
    <source>
        <dbReference type="Proteomes" id="UP000714275"/>
    </source>
</evidence>
<proteinExistence type="predicted"/>
<sequence length="267" mass="30754">GQTWSQHLFSIATGNPRSLTIQHSDEFYLFMNMWAEFKWLSYQMTLKCWVQATEEYNHCLVKKTGQSVIQKNLQALLCALDDIEPKLMNCIVKDEYTSKRNNETFWCHHCSVVPLVKEEQGEKVSPTQTCSRCQTIMYPGAENSPLNHKQGYCTDGVKQVSKSSEDLPPWPQPQGLFSEGCTFHLHTFLLAVQRVYECIFMQGPGEMDLLEMEAFAKLLASCTEICEDGAVLFQLFADFVVDPSIPRNRIVTYNDKQWLRINFLQQL</sequence>
<feature type="non-terminal residue" evidence="1">
    <location>
        <position position="267"/>
    </location>
</feature>
<reference evidence="1" key="1">
    <citation type="journal article" date="2020" name="New Phytol.">
        <title>Comparative genomics reveals dynamic genome evolution in host specialist ectomycorrhizal fungi.</title>
        <authorList>
            <person name="Lofgren L.A."/>
            <person name="Nguyen N.H."/>
            <person name="Vilgalys R."/>
            <person name="Ruytinx J."/>
            <person name="Liao H.L."/>
            <person name="Branco S."/>
            <person name="Kuo A."/>
            <person name="LaButti K."/>
            <person name="Lipzen A."/>
            <person name="Andreopoulos W."/>
            <person name="Pangilinan J."/>
            <person name="Riley R."/>
            <person name="Hundley H."/>
            <person name="Na H."/>
            <person name="Barry K."/>
            <person name="Grigoriev I.V."/>
            <person name="Stajich J.E."/>
            <person name="Kennedy P.G."/>
        </authorList>
    </citation>
    <scope>NUCLEOTIDE SEQUENCE</scope>
    <source>
        <strain evidence="1">DOB743</strain>
    </source>
</reference>
<dbReference type="OrthoDB" id="2651057at2759"/>
<dbReference type="AlphaFoldDB" id="A0A9P7CWC6"/>